<gene>
    <name evidence="3" type="ORF">CKO45_28780</name>
</gene>
<feature type="transmembrane region" description="Helical" evidence="2">
    <location>
        <begin position="204"/>
        <end position="224"/>
    </location>
</feature>
<feature type="compositionally biased region" description="Low complexity" evidence="1">
    <location>
        <begin position="325"/>
        <end position="359"/>
    </location>
</feature>
<feature type="transmembrane region" description="Helical" evidence="2">
    <location>
        <begin position="94"/>
        <end position="114"/>
    </location>
</feature>
<protein>
    <recommendedName>
        <fullName evidence="5">DoxX family protein</fullName>
    </recommendedName>
</protein>
<comment type="caution">
    <text evidence="3">The sequence shown here is derived from an EMBL/GenBank/DDBJ whole genome shotgun (WGS) entry which is preliminary data.</text>
</comment>
<dbReference type="RefSeq" id="WP_200306614.1">
    <property type="nucleotide sequence ID" value="NZ_NRSG01000475.1"/>
</dbReference>
<sequence>MDEQIRAEPTGLVAWLRGPPRPAAAPPTPGFDRACIWFLAADWIVFGSMHFALPAETRAMLPPWVPWKATVVLASGLLEVTAGLLVCYGPTRRIGALLSLALLVAFIPAVIHILQEPQALPRPPDHWQSLAWRVLGVPHNLLMAICSLHLIGKPWPDPWAAPPAPRPPAFRSGAVLVVAGVLLLCNAAGFLAVVLGVPAARPTAYLWMMMCLAVGGLVGFLFAVPRANRDAGSRRPLLPNRNIEAVSDWLTKILVGLGLVNLGEIRRFLATTSARLATVFGLPDNPDYVLAFLVYFAVAGFLEGYLLTRMFLQWQFEATGEEAMPAPGTAPGRGAADDPAAGARPAAGEAPAGGAAAPRWTRRGGRP</sequence>
<feature type="transmembrane region" description="Helical" evidence="2">
    <location>
        <begin position="173"/>
        <end position="198"/>
    </location>
</feature>
<evidence type="ECO:0000256" key="1">
    <source>
        <dbReference type="SAM" id="MobiDB-lite"/>
    </source>
</evidence>
<feature type="region of interest" description="Disordered" evidence="1">
    <location>
        <begin position="323"/>
        <end position="367"/>
    </location>
</feature>
<feature type="transmembrane region" description="Helical" evidence="2">
    <location>
        <begin position="134"/>
        <end position="152"/>
    </location>
</feature>
<feature type="transmembrane region" description="Helical" evidence="2">
    <location>
        <begin position="34"/>
        <end position="53"/>
    </location>
</feature>
<keyword evidence="2" id="KW-1133">Transmembrane helix</keyword>
<keyword evidence="2" id="KW-0812">Transmembrane</keyword>
<evidence type="ECO:0000256" key="2">
    <source>
        <dbReference type="SAM" id="Phobius"/>
    </source>
</evidence>
<dbReference type="Proteomes" id="UP000697995">
    <property type="component" value="Unassembled WGS sequence"/>
</dbReference>
<accession>A0ABS1D6T8</accession>
<evidence type="ECO:0008006" key="5">
    <source>
        <dbReference type="Google" id="ProtNLM"/>
    </source>
</evidence>
<evidence type="ECO:0000313" key="3">
    <source>
        <dbReference type="EMBL" id="MBK1662185.1"/>
    </source>
</evidence>
<dbReference type="EMBL" id="NRSG01000475">
    <property type="protein sequence ID" value="MBK1662185.1"/>
    <property type="molecule type" value="Genomic_DNA"/>
</dbReference>
<keyword evidence="4" id="KW-1185">Reference proteome</keyword>
<name>A0ABS1D6T8_9PROT</name>
<organism evidence="3 4">
    <name type="scientific">Paracraurococcus ruber</name>
    <dbReference type="NCBI Taxonomy" id="77675"/>
    <lineage>
        <taxon>Bacteria</taxon>
        <taxon>Pseudomonadati</taxon>
        <taxon>Pseudomonadota</taxon>
        <taxon>Alphaproteobacteria</taxon>
        <taxon>Acetobacterales</taxon>
        <taxon>Roseomonadaceae</taxon>
        <taxon>Paracraurococcus</taxon>
    </lineage>
</organism>
<keyword evidence="2" id="KW-0472">Membrane</keyword>
<feature type="transmembrane region" description="Helical" evidence="2">
    <location>
        <begin position="288"/>
        <end position="307"/>
    </location>
</feature>
<evidence type="ECO:0000313" key="4">
    <source>
        <dbReference type="Proteomes" id="UP000697995"/>
    </source>
</evidence>
<feature type="transmembrane region" description="Helical" evidence="2">
    <location>
        <begin position="65"/>
        <end position="87"/>
    </location>
</feature>
<proteinExistence type="predicted"/>
<reference evidence="3 4" key="1">
    <citation type="journal article" date="2020" name="Microorganisms">
        <title>Osmotic Adaptation and Compatible Solute Biosynthesis of Phototrophic Bacteria as Revealed from Genome Analyses.</title>
        <authorList>
            <person name="Imhoff J.F."/>
            <person name="Rahn T."/>
            <person name="Kunzel S."/>
            <person name="Keller A."/>
            <person name="Neulinger S.C."/>
        </authorList>
    </citation>
    <scope>NUCLEOTIDE SEQUENCE [LARGE SCALE GENOMIC DNA]</scope>
    <source>
        <strain evidence="3 4">DSM 15382</strain>
    </source>
</reference>